<organism evidence="2 3">
    <name type="scientific">Cereibacter sphaeroides</name>
    <name type="common">Rhodobacter sphaeroides</name>
    <dbReference type="NCBI Taxonomy" id="1063"/>
    <lineage>
        <taxon>Bacteria</taxon>
        <taxon>Pseudomonadati</taxon>
        <taxon>Pseudomonadota</taxon>
        <taxon>Alphaproteobacteria</taxon>
        <taxon>Rhodobacterales</taxon>
        <taxon>Paracoccaceae</taxon>
        <taxon>Cereibacter</taxon>
    </lineage>
</organism>
<dbReference type="GO" id="GO:0008745">
    <property type="term" value="F:N-acetylmuramoyl-L-alanine amidase activity"/>
    <property type="evidence" value="ECO:0007669"/>
    <property type="project" value="InterPro"/>
</dbReference>
<accession>A0A2W5TV44</accession>
<dbReference type="GO" id="GO:0009253">
    <property type="term" value="P:peptidoglycan catabolic process"/>
    <property type="evidence" value="ECO:0007669"/>
    <property type="project" value="InterPro"/>
</dbReference>
<dbReference type="EMBL" id="QFQS01000001">
    <property type="protein sequence ID" value="PZQ99937.1"/>
    <property type="molecule type" value="Genomic_DNA"/>
</dbReference>
<protein>
    <submittedName>
        <fullName evidence="2">N-acetylmuramoyl-L-alanine amidase</fullName>
    </submittedName>
</protein>
<reference evidence="2 3" key="1">
    <citation type="submission" date="2017-08" db="EMBL/GenBank/DDBJ databases">
        <title>Infants hospitalized years apart are colonized by the same room-sourced microbial strains.</title>
        <authorList>
            <person name="Brooks B."/>
            <person name="Olm M.R."/>
            <person name="Firek B.A."/>
            <person name="Baker R."/>
            <person name="Thomas B.C."/>
            <person name="Morowitz M.J."/>
            <person name="Banfield J.F."/>
        </authorList>
    </citation>
    <scope>NUCLEOTIDE SEQUENCE [LARGE SCALE GENOMIC DNA]</scope>
    <source>
        <strain evidence="2">S2_003_000_R2_11</strain>
    </source>
</reference>
<gene>
    <name evidence="2" type="ORF">DI533_04725</name>
</gene>
<dbReference type="InterPro" id="IPR036505">
    <property type="entry name" value="Amidase/PGRP_sf"/>
</dbReference>
<evidence type="ECO:0000259" key="1">
    <source>
        <dbReference type="Pfam" id="PF01510"/>
    </source>
</evidence>
<sequence>MAGLIRIIIHWTAGGPKASIEDKSHYHFLYEQSGRVIRGDQPPEENIRTNDHIYAPHTLSLNTGSIGVSFCAMALAQPFPLFVGSYPLTDPQLEAGLVHIGQLCRRYSIPVTRRTVLTHAEVQPTLGIKQKGKWDIRWLPGMTAIGDAVEIGDQLRARIRP</sequence>
<comment type="caution">
    <text evidence="2">The sequence shown here is derived from an EMBL/GenBank/DDBJ whole genome shotgun (WGS) entry which is preliminary data.</text>
</comment>
<proteinExistence type="predicted"/>
<evidence type="ECO:0000313" key="2">
    <source>
        <dbReference type="EMBL" id="PZQ99937.1"/>
    </source>
</evidence>
<name>A0A2W5TV44_CERSP</name>
<evidence type="ECO:0000313" key="3">
    <source>
        <dbReference type="Proteomes" id="UP000248975"/>
    </source>
</evidence>
<feature type="domain" description="N-acetylmuramoyl-L-alanine amidase" evidence="1">
    <location>
        <begin position="7"/>
        <end position="123"/>
    </location>
</feature>
<dbReference type="SUPFAM" id="SSF55846">
    <property type="entry name" value="N-acetylmuramoyl-L-alanine amidase-like"/>
    <property type="match status" value="1"/>
</dbReference>
<dbReference type="Gene3D" id="3.40.80.10">
    <property type="entry name" value="Peptidoglycan recognition protein-like"/>
    <property type="match status" value="1"/>
</dbReference>
<dbReference type="Proteomes" id="UP000248975">
    <property type="component" value="Unassembled WGS sequence"/>
</dbReference>
<dbReference type="AlphaFoldDB" id="A0A2W5TV44"/>
<dbReference type="Pfam" id="PF01510">
    <property type="entry name" value="Amidase_2"/>
    <property type="match status" value="1"/>
</dbReference>
<dbReference type="InterPro" id="IPR002502">
    <property type="entry name" value="Amidase_domain"/>
</dbReference>